<accession>A0A9P5JTG6</accession>
<proteinExistence type="predicted"/>
<evidence type="ECO:0000313" key="2">
    <source>
        <dbReference type="Proteomes" id="UP000759537"/>
    </source>
</evidence>
<dbReference type="Proteomes" id="UP000759537">
    <property type="component" value="Unassembled WGS sequence"/>
</dbReference>
<dbReference type="AlphaFoldDB" id="A0A9P5JTG6"/>
<reference evidence="1" key="1">
    <citation type="submission" date="2019-10" db="EMBL/GenBank/DDBJ databases">
        <authorList>
            <consortium name="DOE Joint Genome Institute"/>
            <person name="Kuo A."/>
            <person name="Miyauchi S."/>
            <person name="Kiss E."/>
            <person name="Drula E."/>
            <person name="Kohler A."/>
            <person name="Sanchez-Garcia M."/>
            <person name="Andreopoulos B."/>
            <person name="Barry K.W."/>
            <person name="Bonito G."/>
            <person name="Buee M."/>
            <person name="Carver A."/>
            <person name="Chen C."/>
            <person name="Cichocki N."/>
            <person name="Clum A."/>
            <person name="Culley D."/>
            <person name="Crous P.W."/>
            <person name="Fauchery L."/>
            <person name="Girlanda M."/>
            <person name="Hayes R."/>
            <person name="Keri Z."/>
            <person name="LaButti K."/>
            <person name="Lipzen A."/>
            <person name="Lombard V."/>
            <person name="Magnuson J."/>
            <person name="Maillard F."/>
            <person name="Morin E."/>
            <person name="Murat C."/>
            <person name="Nolan M."/>
            <person name="Ohm R."/>
            <person name="Pangilinan J."/>
            <person name="Pereira M."/>
            <person name="Perotto S."/>
            <person name="Peter M."/>
            <person name="Riley R."/>
            <person name="Sitrit Y."/>
            <person name="Stielow B."/>
            <person name="Szollosi G."/>
            <person name="Zifcakova L."/>
            <person name="Stursova M."/>
            <person name="Spatafora J.W."/>
            <person name="Tedersoo L."/>
            <person name="Vaario L.-M."/>
            <person name="Yamada A."/>
            <person name="Yan M."/>
            <person name="Wang P."/>
            <person name="Xu J."/>
            <person name="Bruns T."/>
            <person name="Baldrian P."/>
            <person name="Vilgalys R."/>
            <person name="Henrissat B."/>
            <person name="Grigoriev I.V."/>
            <person name="Hibbett D."/>
            <person name="Nagy L.G."/>
            <person name="Martin F.M."/>
        </authorList>
    </citation>
    <scope>NUCLEOTIDE SEQUENCE</scope>
    <source>
        <strain evidence="1">Prilba</strain>
    </source>
</reference>
<protein>
    <submittedName>
        <fullName evidence="1">Uncharacterized protein</fullName>
    </submittedName>
</protein>
<dbReference type="OrthoDB" id="1607513at2759"/>
<evidence type="ECO:0000313" key="1">
    <source>
        <dbReference type="EMBL" id="KAF8460450.1"/>
    </source>
</evidence>
<keyword evidence="2" id="KW-1185">Reference proteome</keyword>
<name>A0A9P5JTG6_9AGAM</name>
<organism evidence="1 2">
    <name type="scientific">Russula ochroleuca</name>
    <dbReference type="NCBI Taxonomy" id="152965"/>
    <lineage>
        <taxon>Eukaryota</taxon>
        <taxon>Fungi</taxon>
        <taxon>Dikarya</taxon>
        <taxon>Basidiomycota</taxon>
        <taxon>Agaricomycotina</taxon>
        <taxon>Agaricomycetes</taxon>
        <taxon>Russulales</taxon>
        <taxon>Russulaceae</taxon>
        <taxon>Russula</taxon>
    </lineage>
</organism>
<reference evidence="1" key="2">
    <citation type="journal article" date="2020" name="Nat. Commun.">
        <title>Large-scale genome sequencing of mycorrhizal fungi provides insights into the early evolution of symbiotic traits.</title>
        <authorList>
            <person name="Miyauchi S."/>
            <person name="Kiss E."/>
            <person name="Kuo A."/>
            <person name="Drula E."/>
            <person name="Kohler A."/>
            <person name="Sanchez-Garcia M."/>
            <person name="Morin E."/>
            <person name="Andreopoulos B."/>
            <person name="Barry K.W."/>
            <person name="Bonito G."/>
            <person name="Buee M."/>
            <person name="Carver A."/>
            <person name="Chen C."/>
            <person name="Cichocki N."/>
            <person name="Clum A."/>
            <person name="Culley D."/>
            <person name="Crous P.W."/>
            <person name="Fauchery L."/>
            <person name="Girlanda M."/>
            <person name="Hayes R.D."/>
            <person name="Keri Z."/>
            <person name="LaButti K."/>
            <person name="Lipzen A."/>
            <person name="Lombard V."/>
            <person name="Magnuson J."/>
            <person name="Maillard F."/>
            <person name="Murat C."/>
            <person name="Nolan M."/>
            <person name="Ohm R.A."/>
            <person name="Pangilinan J."/>
            <person name="Pereira M.F."/>
            <person name="Perotto S."/>
            <person name="Peter M."/>
            <person name="Pfister S."/>
            <person name="Riley R."/>
            <person name="Sitrit Y."/>
            <person name="Stielow J.B."/>
            <person name="Szollosi G."/>
            <person name="Zifcakova L."/>
            <person name="Stursova M."/>
            <person name="Spatafora J.W."/>
            <person name="Tedersoo L."/>
            <person name="Vaario L.M."/>
            <person name="Yamada A."/>
            <person name="Yan M."/>
            <person name="Wang P."/>
            <person name="Xu J."/>
            <person name="Bruns T."/>
            <person name="Baldrian P."/>
            <person name="Vilgalys R."/>
            <person name="Dunand C."/>
            <person name="Henrissat B."/>
            <person name="Grigoriev I.V."/>
            <person name="Hibbett D."/>
            <person name="Nagy L.G."/>
            <person name="Martin F.M."/>
        </authorList>
    </citation>
    <scope>NUCLEOTIDE SEQUENCE</scope>
    <source>
        <strain evidence="1">Prilba</strain>
    </source>
</reference>
<feature type="non-terminal residue" evidence="1">
    <location>
        <position position="1"/>
    </location>
</feature>
<sequence>LDYRDTIDSFVSRNKELHSLELSDDDWESIKLVASWLKSFRSATVEMSTTKIPMLSTTHAIF</sequence>
<gene>
    <name evidence="1" type="ORF">DFH94DRAFT_618290</name>
</gene>
<feature type="non-terminal residue" evidence="1">
    <location>
        <position position="62"/>
    </location>
</feature>
<comment type="caution">
    <text evidence="1">The sequence shown here is derived from an EMBL/GenBank/DDBJ whole genome shotgun (WGS) entry which is preliminary data.</text>
</comment>
<dbReference type="EMBL" id="WHVB01000181">
    <property type="protein sequence ID" value="KAF8460450.1"/>
    <property type="molecule type" value="Genomic_DNA"/>
</dbReference>